<dbReference type="RefSeq" id="WP_192038688.1">
    <property type="nucleotide sequence ID" value="NZ_JACYWE010000003.1"/>
</dbReference>
<protein>
    <submittedName>
        <fullName evidence="2">Uncharacterized protein</fullName>
    </submittedName>
</protein>
<gene>
    <name evidence="2" type="ORF">HT102_07045</name>
</gene>
<evidence type="ECO:0000256" key="1">
    <source>
        <dbReference type="SAM" id="MobiDB-lite"/>
    </source>
</evidence>
<accession>A0A927JBX8</accession>
<proteinExistence type="predicted"/>
<dbReference type="AlphaFoldDB" id="A0A927JBX8"/>
<name>A0A927JBX8_9ACTN</name>
<sequence length="82" mass="8398">MLDAFLDGGFDLLGIVGGDALNEVFGEIFGQVSTGMLDTILATLSESGSLDQLDTMSFGEAPADDLGTTAPLEPGDDLTGEE</sequence>
<reference evidence="2" key="1">
    <citation type="submission" date="2020-09" db="EMBL/GenBank/DDBJ databases">
        <title>Hoyosella lacisalsi sp. nov., a halotolerant actinobacterium isolated from soil of Lake Gudzhirganskoe.</title>
        <authorList>
            <person name="Yang Q."/>
            <person name="Guo P.Y."/>
            <person name="Liu S.W."/>
            <person name="Li F.N."/>
            <person name="Sun C.H."/>
        </authorList>
    </citation>
    <scope>NUCLEOTIDE SEQUENCE</scope>
    <source>
        <strain evidence="2">G463</strain>
    </source>
</reference>
<keyword evidence="3" id="KW-1185">Reference proteome</keyword>
<evidence type="ECO:0000313" key="3">
    <source>
        <dbReference type="Proteomes" id="UP000642993"/>
    </source>
</evidence>
<feature type="region of interest" description="Disordered" evidence="1">
    <location>
        <begin position="56"/>
        <end position="82"/>
    </location>
</feature>
<dbReference type="Proteomes" id="UP000642993">
    <property type="component" value="Unassembled WGS sequence"/>
</dbReference>
<evidence type="ECO:0000313" key="2">
    <source>
        <dbReference type="EMBL" id="MBD8506236.1"/>
    </source>
</evidence>
<organism evidence="2 3">
    <name type="scientific">Lolliginicoccus lacisalsi</name>
    <dbReference type="NCBI Taxonomy" id="2742202"/>
    <lineage>
        <taxon>Bacteria</taxon>
        <taxon>Bacillati</taxon>
        <taxon>Actinomycetota</taxon>
        <taxon>Actinomycetes</taxon>
        <taxon>Mycobacteriales</taxon>
        <taxon>Hoyosellaceae</taxon>
        <taxon>Lolliginicoccus</taxon>
    </lineage>
</organism>
<comment type="caution">
    <text evidence="2">The sequence shown here is derived from an EMBL/GenBank/DDBJ whole genome shotgun (WGS) entry which is preliminary data.</text>
</comment>
<dbReference type="EMBL" id="JACYWE010000003">
    <property type="protein sequence ID" value="MBD8506236.1"/>
    <property type="molecule type" value="Genomic_DNA"/>
</dbReference>